<keyword evidence="5" id="KW-1185">Reference proteome</keyword>
<dbReference type="AlphaFoldDB" id="A0A9C6X149"/>
<evidence type="ECO:0000256" key="3">
    <source>
        <dbReference type="ARBA" id="ARBA00022729"/>
    </source>
</evidence>
<dbReference type="RefSeq" id="XP_052127233.1">
    <property type="nucleotide sequence ID" value="XM_052271273.1"/>
</dbReference>
<dbReference type="GeneID" id="127750233"/>
<organism evidence="5 6">
    <name type="scientific">Frankliniella occidentalis</name>
    <name type="common">Western flower thrips</name>
    <name type="synonym">Euthrips occidentalis</name>
    <dbReference type="NCBI Taxonomy" id="133901"/>
    <lineage>
        <taxon>Eukaryota</taxon>
        <taxon>Metazoa</taxon>
        <taxon>Ecdysozoa</taxon>
        <taxon>Arthropoda</taxon>
        <taxon>Hexapoda</taxon>
        <taxon>Insecta</taxon>
        <taxon>Pterygota</taxon>
        <taxon>Neoptera</taxon>
        <taxon>Paraneoptera</taxon>
        <taxon>Thysanoptera</taxon>
        <taxon>Terebrantia</taxon>
        <taxon>Thripoidea</taxon>
        <taxon>Thripidae</taxon>
        <taxon>Frankliniella</taxon>
    </lineage>
</organism>
<evidence type="ECO:0000256" key="4">
    <source>
        <dbReference type="SAM" id="SignalP"/>
    </source>
</evidence>
<dbReference type="PANTHER" id="PTHR46698:SF3">
    <property type="entry name" value="TENECTIN ISOFORM 1-RELATED"/>
    <property type="match status" value="1"/>
</dbReference>
<gene>
    <name evidence="6" type="primary">LOC127750233</name>
</gene>
<evidence type="ECO:0000313" key="5">
    <source>
        <dbReference type="Proteomes" id="UP000504606"/>
    </source>
</evidence>
<evidence type="ECO:0000256" key="2">
    <source>
        <dbReference type="ARBA" id="ARBA00022525"/>
    </source>
</evidence>
<dbReference type="Gene3D" id="6.20.200.20">
    <property type="match status" value="1"/>
</dbReference>
<dbReference type="KEGG" id="foc:127750233"/>
<name>A0A9C6X149_FRAOC</name>
<dbReference type="SUPFAM" id="SSF57603">
    <property type="entry name" value="FnI-like domain"/>
    <property type="match status" value="1"/>
</dbReference>
<dbReference type="PANTHER" id="PTHR46698">
    <property type="entry name" value="CROSSVEINLESS 2"/>
    <property type="match status" value="1"/>
</dbReference>
<protein>
    <submittedName>
        <fullName evidence="6">Uncharacterized protein LOC127750233</fullName>
    </submittedName>
</protein>
<feature type="signal peptide" evidence="4">
    <location>
        <begin position="1"/>
        <end position="34"/>
    </location>
</feature>
<evidence type="ECO:0000313" key="6">
    <source>
        <dbReference type="RefSeq" id="XP_052127233.1"/>
    </source>
</evidence>
<proteinExistence type="predicted"/>
<dbReference type="Proteomes" id="UP000504606">
    <property type="component" value="Unplaced"/>
</dbReference>
<comment type="subcellular location">
    <subcellularLocation>
        <location evidence="1">Secreted</location>
    </subcellularLocation>
</comment>
<keyword evidence="3 4" id="KW-0732">Signal</keyword>
<sequence>MAQHRGAPGASSLATWLWCTAALVLILTVRQSLAAPLSDEESHQTTELAEYEGSDSGCYYNFQHYAEGDRIATNEPCLNCTCHRRMLMCYLRVCPFTRAIGQDCSVEKRPDQCCPVITCPEERQKLDDEE</sequence>
<keyword evidence="2" id="KW-0964">Secreted</keyword>
<feature type="chain" id="PRO_5039505482" evidence="4">
    <location>
        <begin position="35"/>
        <end position="130"/>
    </location>
</feature>
<dbReference type="OrthoDB" id="10068079at2759"/>
<accession>A0A9C6X149</accession>
<evidence type="ECO:0000256" key="1">
    <source>
        <dbReference type="ARBA" id="ARBA00004613"/>
    </source>
</evidence>
<dbReference type="InterPro" id="IPR052424">
    <property type="entry name" value="Kielin_Chordin-BMP_Reg"/>
</dbReference>
<reference evidence="6" key="1">
    <citation type="submission" date="2025-08" db="UniProtKB">
        <authorList>
            <consortium name="RefSeq"/>
        </authorList>
    </citation>
    <scope>IDENTIFICATION</scope>
    <source>
        <tissue evidence="6">Whole organism</tissue>
    </source>
</reference>
<dbReference type="GO" id="GO:0005576">
    <property type="term" value="C:extracellular region"/>
    <property type="evidence" value="ECO:0007669"/>
    <property type="project" value="UniProtKB-SubCell"/>
</dbReference>